<comment type="caution">
    <text evidence="2">The sequence shown here is derived from an EMBL/GenBank/DDBJ whole genome shotgun (WGS) entry which is preliminary data.</text>
</comment>
<dbReference type="EMBL" id="MLYV02000976">
    <property type="protein sequence ID" value="PSR74588.1"/>
    <property type="molecule type" value="Genomic_DNA"/>
</dbReference>
<feature type="compositionally biased region" description="Basic and acidic residues" evidence="1">
    <location>
        <begin position="20"/>
        <end position="29"/>
    </location>
</feature>
<evidence type="ECO:0000313" key="3">
    <source>
        <dbReference type="Proteomes" id="UP000186601"/>
    </source>
</evidence>
<name>A0A2R6NPZ8_9APHY</name>
<evidence type="ECO:0000256" key="1">
    <source>
        <dbReference type="SAM" id="MobiDB-lite"/>
    </source>
</evidence>
<dbReference type="AlphaFoldDB" id="A0A2R6NPZ8"/>
<dbReference type="Proteomes" id="UP000186601">
    <property type="component" value="Unassembled WGS sequence"/>
</dbReference>
<evidence type="ECO:0000313" key="2">
    <source>
        <dbReference type="EMBL" id="PSR74588.1"/>
    </source>
</evidence>
<organism evidence="2 3">
    <name type="scientific">Hermanssonia centrifuga</name>
    <dbReference type="NCBI Taxonomy" id="98765"/>
    <lineage>
        <taxon>Eukaryota</taxon>
        <taxon>Fungi</taxon>
        <taxon>Dikarya</taxon>
        <taxon>Basidiomycota</taxon>
        <taxon>Agaricomycotina</taxon>
        <taxon>Agaricomycetes</taxon>
        <taxon>Polyporales</taxon>
        <taxon>Meruliaceae</taxon>
        <taxon>Hermanssonia</taxon>
    </lineage>
</organism>
<gene>
    <name evidence="2" type="ORF">PHLCEN_2v9765</name>
</gene>
<keyword evidence="3" id="KW-1185">Reference proteome</keyword>
<accession>A0A2R6NPZ8</accession>
<reference evidence="2 3" key="1">
    <citation type="submission" date="2018-02" db="EMBL/GenBank/DDBJ databases">
        <title>Genome sequence of the basidiomycete white-rot fungus Phlebia centrifuga.</title>
        <authorList>
            <person name="Granchi Z."/>
            <person name="Peng M."/>
            <person name="de Vries R.P."/>
            <person name="Hilden K."/>
            <person name="Makela M.R."/>
            <person name="Grigoriev I."/>
            <person name="Riley R."/>
        </authorList>
    </citation>
    <scope>NUCLEOTIDE SEQUENCE [LARGE SCALE GENOMIC DNA]</scope>
    <source>
        <strain evidence="2 3">FBCC195</strain>
    </source>
</reference>
<proteinExistence type="predicted"/>
<feature type="region of interest" description="Disordered" evidence="1">
    <location>
        <begin position="1"/>
        <end position="37"/>
    </location>
</feature>
<sequence length="90" mass="10017">MNSDPPTNSADLVANGTVDVDGRQSRRDQPSTPLESHIQDVTPFGRKLTVRRVMSMWGGDDVYAEEEDLPAKKVHDSTQYAFTIVRPNSN</sequence>
<feature type="compositionally biased region" description="Polar residues" evidence="1">
    <location>
        <begin position="1"/>
        <end position="10"/>
    </location>
</feature>
<protein>
    <submittedName>
        <fullName evidence="2">Uncharacterized protein</fullName>
    </submittedName>
</protein>